<evidence type="ECO:0000313" key="5">
    <source>
        <dbReference type="EMBL" id="MTH53030.1"/>
    </source>
</evidence>
<reference evidence="5 6" key="1">
    <citation type="journal article" date="2017" name="Int. J. Syst. Evol. Microbiol.">
        <title>Bacillus mangrovi sp. nov., isolated from a sediment sample from a mangrove forest.</title>
        <authorList>
            <person name="Gupta V."/>
            <person name="Singh P.K."/>
            <person name="Korpole S."/>
            <person name="Tanuku N.R.S."/>
            <person name="Pinnaka A.K."/>
        </authorList>
    </citation>
    <scope>NUCLEOTIDE SEQUENCE [LARGE SCALE GENOMIC DNA]</scope>
    <source>
        <strain evidence="5 6">KCTC 33872</strain>
    </source>
</reference>
<dbReference type="InterPro" id="IPR014036">
    <property type="entry name" value="DeoR-like_C"/>
</dbReference>
<dbReference type="Gene3D" id="3.40.50.1360">
    <property type="match status" value="1"/>
</dbReference>
<name>A0A7X2S3V8_9BACI</name>
<dbReference type="PANTHER" id="PTHR30363">
    <property type="entry name" value="HTH-TYPE TRANSCRIPTIONAL REGULATOR SRLR-RELATED"/>
    <property type="match status" value="1"/>
</dbReference>
<organism evidence="5 6">
    <name type="scientific">Metabacillus mangrovi</name>
    <dbReference type="NCBI Taxonomy" id="1491830"/>
    <lineage>
        <taxon>Bacteria</taxon>
        <taxon>Bacillati</taxon>
        <taxon>Bacillota</taxon>
        <taxon>Bacilli</taxon>
        <taxon>Bacillales</taxon>
        <taxon>Bacillaceae</taxon>
        <taxon>Metabacillus</taxon>
    </lineage>
</organism>
<dbReference type="InterPro" id="IPR036390">
    <property type="entry name" value="WH_DNA-bd_sf"/>
</dbReference>
<evidence type="ECO:0000313" key="6">
    <source>
        <dbReference type="Proteomes" id="UP000434639"/>
    </source>
</evidence>
<feature type="domain" description="HTH deoR-type" evidence="4">
    <location>
        <begin position="3"/>
        <end position="58"/>
    </location>
</feature>
<dbReference type="SMART" id="SM01134">
    <property type="entry name" value="DeoRC"/>
    <property type="match status" value="1"/>
</dbReference>
<accession>A0A7X2S3V8</accession>
<dbReference type="SUPFAM" id="SSF46785">
    <property type="entry name" value="Winged helix' DNA-binding domain"/>
    <property type="match status" value="1"/>
</dbReference>
<sequence length="257" mass="28840">MYQEERLDAILDVMKTKKRITVDQICSLYQVSRDTARRDLVKLEEMKAVIRTRGGAILPSAHQEIKDYSNRLKHVSEEKKRIGQKAASLIRPGDRIILDASTTVQSCAESLQEENCTVITNSIHQAGILSAKRGVRIHLLGGELQKEHGFLYGAQVLDKLTQYHADKAFIGLVGLSEKGLTIAHEEDGMVKKSMIEQANQVIVLADHSKLHVTDFFTFAHLEEIDMVITDREPDAAILNMLDSHQVELLIADTEETK</sequence>
<dbReference type="GO" id="GO:0003677">
    <property type="term" value="F:DNA binding"/>
    <property type="evidence" value="ECO:0007669"/>
    <property type="project" value="UniProtKB-KW"/>
</dbReference>
<dbReference type="Pfam" id="PF08220">
    <property type="entry name" value="HTH_DeoR"/>
    <property type="match status" value="1"/>
</dbReference>
<dbReference type="EMBL" id="WMIB01000004">
    <property type="protein sequence ID" value="MTH53030.1"/>
    <property type="molecule type" value="Genomic_DNA"/>
</dbReference>
<dbReference type="Gene3D" id="1.10.10.10">
    <property type="entry name" value="Winged helix-like DNA-binding domain superfamily/Winged helix DNA-binding domain"/>
    <property type="match status" value="1"/>
</dbReference>
<comment type="caution">
    <text evidence="5">The sequence shown here is derived from an EMBL/GenBank/DDBJ whole genome shotgun (WGS) entry which is preliminary data.</text>
</comment>
<dbReference type="OrthoDB" id="9798651at2"/>
<evidence type="ECO:0000256" key="2">
    <source>
        <dbReference type="ARBA" id="ARBA00023125"/>
    </source>
</evidence>
<dbReference type="InterPro" id="IPR001034">
    <property type="entry name" value="DeoR_HTH"/>
</dbReference>
<dbReference type="PANTHER" id="PTHR30363:SF51">
    <property type="entry name" value="HTH-TYPE TRANSCRIPTIONAL REPRESSOR GLCR"/>
    <property type="match status" value="1"/>
</dbReference>
<dbReference type="PROSITE" id="PS51000">
    <property type="entry name" value="HTH_DEOR_2"/>
    <property type="match status" value="1"/>
</dbReference>
<keyword evidence="2" id="KW-0238">DNA-binding</keyword>
<dbReference type="SUPFAM" id="SSF100950">
    <property type="entry name" value="NagB/RpiA/CoA transferase-like"/>
    <property type="match status" value="1"/>
</dbReference>
<dbReference type="RefSeq" id="WP_155111568.1">
    <property type="nucleotide sequence ID" value="NZ_WMIB01000004.1"/>
</dbReference>
<protein>
    <submittedName>
        <fullName evidence="5">DeoR family transcriptional regulator</fullName>
    </submittedName>
</protein>
<dbReference type="SMART" id="SM00420">
    <property type="entry name" value="HTH_DEOR"/>
    <property type="match status" value="1"/>
</dbReference>
<keyword evidence="3" id="KW-0804">Transcription</keyword>
<keyword evidence="1" id="KW-0805">Transcription regulation</keyword>
<dbReference type="GO" id="GO:0003700">
    <property type="term" value="F:DNA-binding transcription factor activity"/>
    <property type="evidence" value="ECO:0007669"/>
    <property type="project" value="InterPro"/>
</dbReference>
<keyword evidence="6" id="KW-1185">Reference proteome</keyword>
<evidence type="ECO:0000259" key="4">
    <source>
        <dbReference type="PROSITE" id="PS51000"/>
    </source>
</evidence>
<dbReference type="Pfam" id="PF00455">
    <property type="entry name" value="DeoRC"/>
    <property type="match status" value="1"/>
</dbReference>
<dbReference type="AlphaFoldDB" id="A0A7X2S3V8"/>
<dbReference type="InterPro" id="IPR037171">
    <property type="entry name" value="NagB/RpiA_transferase-like"/>
</dbReference>
<dbReference type="Proteomes" id="UP000434639">
    <property type="component" value="Unassembled WGS sequence"/>
</dbReference>
<evidence type="ECO:0000256" key="1">
    <source>
        <dbReference type="ARBA" id="ARBA00023015"/>
    </source>
</evidence>
<dbReference type="PROSITE" id="PS00894">
    <property type="entry name" value="HTH_DEOR_1"/>
    <property type="match status" value="1"/>
</dbReference>
<dbReference type="InterPro" id="IPR036388">
    <property type="entry name" value="WH-like_DNA-bd_sf"/>
</dbReference>
<dbReference type="InterPro" id="IPR050313">
    <property type="entry name" value="Carb_Metab_HTH_regulators"/>
</dbReference>
<gene>
    <name evidence="5" type="ORF">GKZ89_06365</name>
</gene>
<evidence type="ECO:0000256" key="3">
    <source>
        <dbReference type="ARBA" id="ARBA00023163"/>
    </source>
</evidence>
<dbReference type="InterPro" id="IPR018356">
    <property type="entry name" value="Tscrpt_reg_HTH_DeoR_CS"/>
</dbReference>
<proteinExistence type="predicted"/>